<dbReference type="EMBL" id="CP011025">
    <property type="protein sequence ID" value="ATC85229.1"/>
    <property type="molecule type" value="Genomic_DNA"/>
</dbReference>
<dbReference type="AlphaFoldDB" id="A0A290RZE2"/>
<dbReference type="KEGG" id="part:PARC_a0502"/>
<dbReference type="RefSeq" id="WP_010554099.1">
    <property type="nucleotide sequence ID" value="NZ_CP011025.1"/>
</dbReference>
<reference evidence="1 2" key="1">
    <citation type="journal article" date="2012" name="J. Bacteriol.">
        <title>Genome sequences of type strains of seven species of the marine bacterium Pseudoalteromonas.</title>
        <authorList>
            <person name="Xie B.B."/>
            <person name="Shu Y.L."/>
            <person name="Qin Q.L."/>
            <person name="Rong J.C."/>
            <person name="Zhang X.Y."/>
            <person name="Chen X.L."/>
            <person name="Shi M."/>
            <person name="He H.L."/>
            <person name="Zhou B.C."/>
            <person name="Zhang Y.Z."/>
        </authorList>
    </citation>
    <scope>NUCLEOTIDE SEQUENCE [LARGE SCALE GENOMIC DNA]</scope>
    <source>
        <strain evidence="1 2">A 37-1-2</strain>
    </source>
</reference>
<sequence>MEDNRILVYLDHNVLDLMTKGDSHRVIELLKNNGFTPVYSDETLKEVQRSLGHESNFLELLEEIEAKYIEPILDQNFKQTGQANIHSVLPNDIYKRFLANQLENSDGDFGMSEMLMKFYGGQPDRSFEEIFQQGAANLQKYIKEAFEGIDEVSSDDTIDIEGIKKLIQDLPALMSSQTSRVAKELDERDGSPISEFQAKTGIRPVILKNVKPPNVVEKIWQMLSDTEGFSEIDIGTFFGVKPHSFEADSDRERTIQEKVNAVYHQLNFLGYYRDSKMKKDRRFRASFSDMTHAGVASFCHLFLCRDEDLVMKAAAAYEFLGVNTRILHYKSNKQI</sequence>
<proteinExistence type="predicted"/>
<dbReference type="OrthoDB" id="7031670at2"/>
<gene>
    <name evidence="1" type="ORF">PARC_a0502</name>
</gene>
<evidence type="ECO:0000313" key="2">
    <source>
        <dbReference type="Proteomes" id="UP000016505"/>
    </source>
</evidence>
<organism evidence="1 2">
    <name type="scientific">Pseudoalteromonas arctica A 37-1-2</name>
    <dbReference type="NCBI Taxonomy" id="1117313"/>
    <lineage>
        <taxon>Bacteria</taxon>
        <taxon>Pseudomonadati</taxon>
        <taxon>Pseudomonadota</taxon>
        <taxon>Gammaproteobacteria</taxon>
        <taxon>Alteromonadales</taxon>
        <taxon>Pseudoalteromonadaceae</taxon>
        <taxon>Pseudoalteromonas</taxon>
    </lineage>
</organism>
<dbReference type="Proteomes" id="UP000016505">
    <property type="component" value="Chromosome I"/>
</dbReference>
<accession>A0A290RZE2</accession>
<protein>
    <submittedName>
        <fullName evidence="1">Uncharacterized protein</fullName>
    </submittedName>
</protein>
<name>A0A290RZE2_9GAMM</name>
<evidence type="ECO:0000313" key="1">
    <source>
        <dbReference type="EMBL" id="ATC85229.1"/>
    </source>
</evidence>